<comment type="function">
    <text evidence="5">Destroys radicals which are normally produced within the cells and which are toxic to biological systems.</text>
</comment>
<dbReference type="PRINTS" id="PR01703">
    <property type="entry name" value="MNSODISMTASE"/>
</dbReference>
<evidence type="ECO:0000256" key="2">
    <source>
        <dbReference type="ARBA" id="ARBA00012682"/>
    </source>
</evidence>
<dbReference type="Gene3D" id="1.10.287.990">
    <property type="entry name" value="Fe,Mn superoxide dismutase (SOD) domain"/>
    <property type="match status" value="1"/>
</dbReference>
<accession>A0ABS1YUB5</accession>
<gene>
    <name evidence="8" type="ORF">JNB19_04235</name>
</gene>
<comment type="similarity">
    <text evidence="1 5">Belongs to the iron/manganese superoxide dismutase family.</text>
</comment>
<evidence type="ECO:0000256" key="3">
    <source>
        <dbReference type="ARBA" id="ARBA00022723"/>
    </source>
</evidence>
<dbReference type="SUPFAM" id="SSF46609">
    <property type="entry name" value="Fe,Mn superoxide dismutase (SOD), N-terminal domain"/>
    <property type="match status" value="1"/>
</dbReference>
<dbReference type="InterPro" id="IPR019833">
    <property type="entry name" value="Mn/Fe_SOD_BS"/>
</dbReference>
<dbReference type="PROSITE" id="PS00088">
    <property type="entry name" value="SOD_MN"/>
    <property type="match status" value="1"/>
</dbReference>
<dbReference type="EC" id="1.15.1.1" evidence="2 5"/>
<dbReference type="InterPro" id="IPR019832">
    <property type="entry name" value="Mn/Fe_SOD_C"/>
</dbReference>
<keyword evidence="3 5" id="KW-0479">Metal-binding</keyword>
<dbReference type="InterPro" id="IPR019831">
    <property type="entry name" value="Mn/Fe_SOD_N"/>
</dbReference>
<dbReference type="Pfam" id="PF02777">
    <property type="entry name" value="Sod_Fe_C"/>
    <property type="match status" value="1"/>
</dbReference>
<dbReference type="Proteomes" id="UP000603506">
    <property type="component" value="Unassembled WGS sequence"/>
</dbReference>
<dbReference type="PANTHER" id="PTHR43595">
    <property type="entry name" value="37S RIBOSOMAL PROTEIN S26, MITOCHONDRIAL"/>
    <property type="match status" value="1"/>
</dbReference>
<evidence type="ECO:0000259" key="6">
    <source>
        <dbReference type="Pfam" id="PF00081"/>
    </source>
</evidence>
<dbReference type="Pfam" id="PF00081">
    <property type="entry name" value="Sod_Fe_N"/>
    <property type="match status" value="1"/>
</dbReference>
<dbReference type="EMBL" id="JAEUAH010000004">
    <property type="protein sequence ID" value="MBM0649971.1"/>
    <property type="molecule type" value="Genomic_DNA"/>
</dbReference>
<proteinExistence type="inferred from homology"/>
<dbReference type="PIRSF" id="PIRSF000349">
    <property type="entry name" value="SODismutase"/>
    <property type="match status" value="1"/>
</dbReference>
<comment type="catalytic activity">
    <reaction evidence="5">
        <text>2 superoxide + 2 H(+) = H2O2 + O2</text>
        <dbReference type="Rhea" id="RHEA:20696"/>
        <dbReference type="ChEBI" id="CHEBI:15378"/>
        <dbReference type="ChEBI" id="CHEBI:15379"/>
        <dbReference type="ChEBI" id="CHEBI:16240"/>
        <dbReference type="ChEBI" id="CHEBI:18421"/>
        <dbReference type="EC" id="1.15.1.1"/>
    </reaction>
</comment>
<keyword evidence="9" id="KW-1185">Reference proteome</keyword>
<name>A0ABS1YUB5_9FLAO</name>
<sequence>MVPLKYKYFGLEEYIDEETMFIHFSKHYVAYLNNLNKAVAGTPQAQMSIEELLRTLDMNNATLRNNAGGYFNHNMYFAGMSRSGGSPKGALAAAIDRDFGSFDNFKKAFAEAGAKRFGSGWAWLVVNNGKLQVVSTANQDNPLMPGLGVSGIPILAMDVWEHAYYLKYQNRRGDYINNFFNVIDWDVAEQLYQKAITPKP</sequence>
<dbReference type="InterPro" id="IPR036324">
    <property type="entry name" value="Mn/Fe_SOD_N_sf"/>
</dbReference>
<dbReference type="InterPro" id="IPR036314">
    <property type="entry name" value="SOD_C_sf"/>
</dbReference>
<organism evidence="8 9">
    <name type="scientific">Capnocytophaga genosp. AHN8471</name>
    <dbReference type="NCBI Taxonomy" id="327574"/>
    <lineage>
        <taxon>Bacteria</taxon>
        <taxon>Pseudomonadati</taxon>
        <taxon>Bacteroidota</taxon>
        <taxon>Flavobacteriia</taxon>
        <taxon>Flavobacteriales</taxon>
        <taxon>Flavobacteriaceae</taxon>
        <taxon>Capnocytophaga</taxon>
    </lineage>
</organism>
<evidence type="ECO:0000256" key="5">
    <source>
        <dbReference type="RuleBase" id="RU000414"/>
    </source>
</evidence>
<evidence type="ECO:0000313" key="8">
    <source>
        <dbReference type="EMBL" id="MBM0649971.1"/>
    </source>
</evidence>
<reference evidence="8 9" key="1">
    <citation type="submission" date="2021-01" db="EMBL/GenBank/DDBJ databases">
        <title>Evidence that Capnocytophaga endodontalis is a later homotypic synonym for Capnocytophaga genospecies AHN8471, and request for opinion on proposed recognition of strain AHN8471 as type strain of the species.</title>
        <authorList>
            <person name="Nicholson A.C."/>
            <person name="Hopper C.L."/>
            <person name="Gulvik C.A."/>
            <person name="Mcquiston J.R."/>
            <person name="Lau E.F."/>
        </authorList>
    </citation>
    <scope>NUCLEOTIDE SEQUENCE [LARGE SCALE GENOMIC DNA]</scope>
    <source>
        <strain evidence="8 9">AHN9576</strain>
    </source>
</reference>
<protein>
    <recommendedName>
        <fullName evidence="2 5">Superoxide dismutase</fullName>
        <ecNumber evidence="2 5">1.15.1.1</ecNumber>
    </recommendedName>
</protein>
<dbReference type="InterPro" id="IPR001189">
    <property type="entry name" value="Mn/Fe_SOD"/>
</dbReference>
<evidence type="ECO:0000256" key="4">
    <source>
        <dbReference type="ARBA" id="ARBA00023002"/>
    </source>
</evidence>
<feature type="domain" description="Manganese/iron superoxide dismutase N-terminal" evidence="6">
    <location>
        <begin position="3"/>
        <end position="81"/>
    </location>
</feature>
<keyword evidence="4 5" id="KW-0560">Oxidoreductase</keyword>
<dbReference type="PANTHER" id="PTHR43595:SF2">
    <property type="entry name" value="SMALL RIBOSOMAL SUBUNIT PROTEIN MS42"/>
    <property type="match status" value="1"/>
</dbReference>
<evidence type="ECO:0000259" key="7">
    <source>
        <dbReference type="Pfam" id="PF02777"/>
    </source>
</evidence>
<evidence type="ECO:0000256" key="1">
    <source>
        <dbReference type="ARBA" id="ARBA00008714"/>
    </source>
</evidence>
<feature type="domain" description="Manganese/iron superoxide dismutase C-terminal" evidence="7">
    <location>
        <begin position="87"/>
        <end position="190"/>
    </location>
</feature>
<evidence type="ECO:0000313" key="9">
    <source>
        <dbReference type="Proteomes" id="UP000603506"/>
    </source>
</evidence>
<dbReference type="Gene3D" id="3.55.40.20">
    <property type="entry name" value="Iron/manganese superoxide dismutase, C-terminal domain"/>
    <property type="match status" value="1"/>
</dbReference>
<comment type="caution">
    <text evidence="8">The sequence shown here is derived from an EMBL/GenBank/DDBJ whole genome shotgun (WGS) entry which is preliminary data.</text>
</comment>
<dbReference type="SUPFAM" id="SSF54719">
    <property type="entry name" value="Fe,Mn superoxide dismutase (SOD), C-terminal domain"/>
    <property type="match status" value="1"/>
</dbReference>